<feature type="domain" description="HTH LytTR-type" evidence="5">
    <location>
        <begin position="132"/>
        <end position="230"/>
    </location>
</feature>
<accession>A0A9D1KFZ1</accession>
<feature type="domain" description="Response regulatory" evidence="4">
    <location>
        <begin position="2"/>
        <end position="121"/>
    </location>
</feature>
<dbReference type="GO" id="GO:0000156">
    <property type="term" value="F:phosphorelay response regulator activity"/>
    <property type="evidence" value="ECO:0007669"/>
    <property type="project" value="InterPro"/>
</dbReference>
<evidence type="ECO:0000313" key="6">
    <source>
        <dbReference type="EMBL" id="HIT43108.1"/>
    </source>
</evidence>
<gene>
    <name evidence="6" type="ORF">IAB60_13610</name>
</gene>
<proteinExistence type="predicted"/>
<dbReference type="PANTHER" id="PTHR37299:SF1">
    <property type="entry name" value="STAGE 0 SPORULATION PROTEIN A HOMOLOG"/>
    <property type="match status" value="1"/>
</dbReference>
<dbReference type="PROSITE" id="PS50930">
    <property type="entry name" value="HTH_LYTTR"/>
    <property type="match status" value="1"/>
</dbReference>
<evidence type="ECO:0000256" key="2">
    <source>
        <dbReference type="ARBA" id="ARBA00024867"/>
    </source>
</evidence>
<dbReference type="Pfam" id="PF04397">
    <property type="entry name" value="LytTR"/>
    <property type="match status" value="1"/>
</dbReference>
<evidence type="ECO:0000256" key="1">
    <source>
        <dbReference type="ARBA" id="ARBA00018672"/>
    </source>
</evidence>
<organism evidence="6 7">
    <name type="scientific">Candidatus Caccovicinus merdipullorum</name>
    <dbReference type="NCBI Taxonomy" id="2840724"/>
    <lineage>
        <taxon>Bacteria</taxon>
        <taxon>Bacillati</taxon>
        <taxon>Bacillota</taxon>
        <taxon>Clostridia</taxon>
        <taxon>Eubacteriales</taxon>
        <taxon>Candidatus Caccovicinus</taxon>
    </lineage>
</organism>
<evidence type="ECO:0000259" key="5">
    <source>
        <dbReference type="PROSITE" id="PS50930"/>
    </source>
</evidence>
<comment type="function">
    <text evidence="2">May play the central regulatory role in sporulation. It may be an element of the effector pathway responsible for the activation of sporulation genes in response to nutritional stress. Spo0A may act in concert with spo0H (a sigma factor) to control the expression of some genes that are critical to the sporulation process.</text>
</comment>
<dbReference type="PANTHER" id="PTHR37299">
    <property type="entry name" value="TRANSCRIPTIONAL REGULATOR-RELATED"/>
    <property type="match status" value="1"/>
</dbReference>
<dbReference type="InterPro" id="IPR007492">
    <property type="entry name" value="LytTR_DNA-bd_dom"/>
</dbReference>
<dbReference type="Proteomes" id="UP000886860">
    <property type="component" value="Unassembled WGS sequence"/>
</dbReference>
<dbReference type="Gene3D" id="3.40.50.2300">
    <property type="match status" value="1"/>
</dbReference>
<evidence type="ECO:0000313" key="7">
    <source>
        <dbReference type="Proteomes" id="UP000886860"/>
    </source>
</evidence>
<dbReference type="SUPFAM" id="SSF52172">
    <property type="entry name" value="CheY-like"/>
    <property type="match status" value="1"/>
</dbReference>
<dbReference type="SMART" id="SM00850">
    <property type="entry name" value="LytTR"/>
    <property type="match status" value="1"/>
</dbReference>
<protein>
    <recommendedName>
        <fullName evidence="1">Stage 0 sporulation protein A homolog</fullName>
    </recommendedName>
</protein>
<comment type="caution">
    <text evidence="6">The sequence shown here is derived from an EMBL/GenBank/DDBJ whole genome shotgun (WGS) entry which is preliminary data.</text>
</comment>
<dbReference type="InterPro" id="IPR046947">
    <property type="entry name" value="LytR-like"/>
</dbReference>
<dbReference type="Gene3D" id="2.40.50.1020">
    <property type="entry name" value="LytTr DNA-binding domain"/>
    <property type="match status" value="1"/>
</dbReference>
<name>A0A9D1KFZ1_9FIRM</name>
<reference evidence="6" key="2">
    <citation type="journal article" date="2021" name="PeerJ">
        <title>Extensive microbial diversity within the chicken gut microbiome revealed by metagenomics and culture.</title>
        <authorList>
            <person name="Gilroy R."/>
            <person name="Ravi A."/>
            <person name="Getino M."/>
            <person name="Pursley I."/>
            <person name="Horton D.L."/>
            <person name="Alikhan N.F."/>
            <person name="Baker D."/>
            <person name="Gharbi K."/>
            <person name="Hall N."/>
            <person name="Watson M."/>
            <person name="Adriaenssens E.M."/>
            <person name="Foster-Nyarko E."/>
            <person name="Jarju S."/>
            <person name="Secka A."/>
            <person name="Antonio M."/>
            <person name="Oren A."/>
            <person name="Chaudhuri R.R."/>
            <person name="La Ragione R."/>
            <person name="Hildebrand F."/>
            <person name="Pallen M.J."/>
        </authorList>
    </citation>
    <scope>NUCLEOTIDE SEQUENCE</scope>
    <source>
        <strain evidence="6">CHK123-3438</strain>
    </source>
</reference>
<comment type="caution">
    <text evidence="3">Lacks conserved residue(s) required for the propagation of feature annotation.</text>
</comment>
<evidence type="ECO:0000256" key="3">
    <source>
        <dbReference type="PROSITE-ProRule" id="PRU00169"/>
    </source>
</evidence>
<dbReference type="InterPro" id="IPR011006">
    <property type="entry name" value="CheY-like_superfamily"/>
</dbReference>
<dbReference type="InterPro" id="IPR001789">
    <property type="entry name" value="Sig_transdc_resp-reg_receiver"/>
</dbReference>
<dbReference type="PROSITE" id="PS50110">
    <property type="entry name" value="RESPONSE_REGULATORY"/>
    <property type="match status" value="1"/>
</dbReference>
<dbReference type="AlphaFoldDB" id="A0A9D1KFZ1"/>
<evidence type="ECO:0000259" key="4">
    <source>
        <dbReference type="PROSITE" id="PS50110"/>
    </source>
</evidence>
<dbReference type="EMBL" id="DVKS01000227">
    <property type="protein sequence ID" value="HIT43108.1"/>
    <property type="molecule type" value="Genomic_DNA"/>
</dbReference>
<sequence>MRVAVCDPEQQVLEQVAAWIRDMEFVSRCDTFSMLSKIIRAVELGGDYDIILMAVGWGQEYDGIDAAGRISQLDDRAKIIYMAYSARTDVQELFLSPANLSGFLTKPVNRSMLERNLKKAQATSQKPKDRRLEIKYKNEMATVLYEDIVYLESMGHLVMIHTERRDYHSYNRLERMLQTLPDYFLHCHKSYAVNMNYVRSLDKKRIILLNGKEIPISRARYNESRNRYLIYMDELLLAVKNRKAGDRKSGAEKL</sequence>
<dbReference type="GO" id="GO:0003677">
    <property type="term" value="F:DNA binding"/>
    <property type="evidence" value="ECO:0007669"/>
    <property type="project" value="InterPro"/>
</dbReference>
<reference evidence="6" key="1">
    <citation type="submission" date="2020-10" db="EMBL/GenBank/DDBJ databases">
        <authorList>
            <person name="Gilroy R."/>
        </authorList>
    </citation>
    <scope>NUCLEOTIDE SEQUENCE</scope>
    <source>
        <strain evidence="6">CHK123-3438</strain>
    </source>
</reference>